<dbReference type="EMBL" id="SJPJ01000001">
    <property type="protein sequence ID" value="TWT78885.1"/>
    <property type="molecule type" value="Genomic_DNA"/>
</dbReference>
<accession>A0A5C5YV85</accession>
<evidence type="ECO:0000256" key="1">
    <source>
        <dbReference type="SAM" id="SignalP"/>
    </source>
</evidence>
<keyword evidence="3" id="KW-1185">Reference proteome</keyword>
<name>A0A5C5YV85_9BACT</name>
<keyword evidence="1" id="KW-0732">Signal</keyword>
<gene>
    <name evidence="2" type="ORF">CA13_02820</name>
</gene>
<comment type="caution">
    <text evidence="2">The sequence shown here is derived from an EMBL/GenBank/DDBJ whole genome shotgun (WGS) entry which is preliminary data.</text>
</comment>
<dbReference type="RefSeq" id="WP_146394029.1">
    <property type="nucleotide sequence ID" value="NZ_SJPJ01000001.1"/>
</dbReference>
<protein>
    <recommendedName>
        <fullName evidence="4">Secreted protein</fullName>
    </recommendedName>
</protein>
<feature type="signal peptide" evidence="1">
    <location>
        <begin position="1"/>
        <end position="17"/>
    </location>
</feature>
<dbReference type="PROSITE" id="PS51257">
    <property type="entry name" value="PROKAR_LIPOPROTEIN"/>
    <property type="match status" value="1"/>
</dbReference>
<feature type="chain" id="PRO_5022775318" description="Secreted protein" evidence="1">
    <location>
        <begin position="18"/>
        <end position="64"/>
    </location>
</feature>
<evidence type="ECO:0008006" key="4">
    <source>
        <dbReference type="Google" id="ProtNLM"/>
    </source>
</evidence>
<reference evidence="2 3" key="1">
    <citation type="submission" date="2019-02" db="EMBL/GenBank/DDBJ databases">
        <title>Deep-cultivation of Planctomycetes and their phenomic and genomic characterization uncovers novel biology.</title>
        <authorList>
            <person name="Wiegand S."/>
            <person name="Jogler M."/>
            <person name="Boedeker C."/>
            <person name="Pinto D."/>
            <person name="Vollmers J."/>
            <person name="Rivas-Marin E."/>
            <person name="Kohn T."/>
            <person name="Peeters S.H."/>
            <person name="Heuer A."/>
            <person name="Rast P."/>
            <person name="Oberbeckmann S."/>
            <person name="Bunk B."/>
            <person name="Jeske O."/>
            <person name="Meyerdierks A."/>
            <person name="Storesund J.E."/>
            <person name="Kallscheuer N."/>
            <person name="Luecker S."/>
            <person name="Lage O.M."/>
            <person name="Pohl T."/>
            <person name="Merkel B.J."/>
            <person name="Hornburger P."/>
            <person name="Mueller R.-W."/>
            <person name="Bruemmer F."/>
            <person name="Labrenz M."/>
            <person name="Spormann A.M."/>
            <person name="Op Den Camp H."/>
            <person name="Overmann J."/>
            <person name="Amann R."/>
            <person name="Jetten M.S.M."/>
            <person name="Mascher T."/>
            <person name="Medema M.H."/>
            <person name="Devos D.P."/>
            <person name="Kaster A.-K."/>
            <person name="Ovreas L."/>
            <person name="Rohde M."/>
            <person name="Galperin M.Y."/>
            <person name="Jogler C."/>
        </authorList>
    </citation>
    <scope>NUCLEOTIDE SEQUENCE [LARGE SCALE GENOMIC DNA]</scope>
    <source>
        <strain evidence="2 3">CA13</strain>
    </source>
</reference>
<proteinExistence type="predicted"/>
<dbReference type="Proteomes" id="UP000315010">
    <property type="component" value="Unassembled WGS sequence"/>
</dbReference>
<dbReference type="AlphaFoldDB" id="A0A5C5YV85"/>
<evidence type="ECO:0000313" key="3">
    <source>
        <dbReference type="Proteomes" id="UP000315010"/>
    </source>
</evidence>
<dbReference type="OrthoDB" id="290019at2"/>
<organism evidence="2 3">
    <name type="scientific">Novipirellula herctigrandis</name>
    <dbReference type="NCBI Taxonomy" id="2527986"/>
    <lineage>
        <taxon>Bacteria</taxon>
        <taxon>Pseudomonadati</taxon>
        <taxon>Planctomycetota</taxon>
        <taxon>Planctomycetia</taxon>
        <taxon>Pirellulales</taxon>
        <taxon>Pirellulaceae</taxon>
        <taxon>Novipirellula</taxon>
    </lineage>
</organism>
<sequence precursor="true">MRSSISLIVVLTFLSMAGCGSETPTVPTDQNEMQAYLDEHPEMIVTDEELNAEPEPGLEDDMAE</sequence>
<evidence type="ECO:0000313" key="2">
    <source>
        <dbReference type="EMBL" id="TWT78885.1"/>
    </source>
</evidence>